<evidence type="ECO:0000313" key="3">
    <source>
        <dbReference type="Proteomes" id="UP001642483"/>
    </source>
</evidence>
<accession>A0ABP0G434</accession>
<evidence type="ECO:0000256" key="1">
    <source>
        <dbReference type="SAM" id="MobiDB-lite"/>
    </source>
</evidence>
<name>A0ABP0G434_CLALP</name>
<dbReference type="EMBL" id="CAWYQH010000102">
    <property type="protein sequence ID" value="CAK8686601.1"/>
    <property type="molecule type" value="Genomic_DNA"/>
</dbReference>
<dbReference type="Proteomes" id="UP001642483">
    <property type="component" value="Unassembled WGS sequence"/>
</dbReference>
<comment type="caution">
    <text evidence="2">The sequence shown here is derived from an EMBL/GenBank/DDBJ whole genome shotgun (WGS) entry which is preliminary data.</text>
</comment>
<keyword evidence="3" id="KW-1185">Reference proteome</keyword>
<sequence length="66" mass="7505">MIILVNQKYAHKPSTNGEKRKDPERLKRTRFIEQVGIVYSAKNLNLAASTFPKILQMVGGVVFDLM</sequence>
<evidence type="ECO:0000313" key="2">
    <source>
        <dbReference type="EMBL" id="CAK8686601.1"/>
    </source>
</evidence>
<protein>
    <submittedName>
        <fullName evidence="2">Uncharacterized protein</fullName>
    </submittedName>
</protein>
<organism evidence="2 3">
    <name type="scientific">Clavelina lepadiformis</name>
    <name type="common">Light-bulb sea squirt</name>
    <name type="synonym">Ascidia lepadiformis</name>
    <dbReference type="NCBI Taxonomy" id="159417"/>
    <lineage>
        <taxon>Eukaryota</taxon>
        <taxon>Metazoa</taxon>
        <taxon>Chordata</taxon>
        <taxon>Tunicata</taxon>
        <taxon>Ascidiacea</taxon>
        <taxon>Aplousobranchia</taxon>
        <taxon>Clavelinidae</taxon>
        <taxon>Clavelina</taxon>
    </lineage>
</organism>
<proteinExistence type="predicted"/>
<reference evidence="2 3" key="1">
    <citation type="submission" date="2024-02" db="EMBL/GenBank/DDBJ databases">
        <authorList>
            <person name="Daric V."/>
            <person name="Darras S."/>
        </authorList>
    </citation>
    <scope>NUCLEOTIDE SEQUENCE [LARGE SCALE GENOMIC DNA]</scope>
</reference>
<feature type="region of interest" description="Disordered" evidence="1">
    <location>
        <begin position="1"/>
        <end position="25"/>
    </location>
</feature>
<gene>
    <name evidence="2" type="ORF">CVLEPA_LOCUS18518</name>
</gene>